<feature type="region of interest" description="Disordered" evidence="3">
    <location>
        <begin position="1"/>
        <end position="26"/>
    </location>
</feature>
<dbReference type="GeneID" id="25266869"/>
<dbReference type="HOGENOM" id="CLU_006586_8_1_1"/>
<dbReference type="GO" id="GO:0016787">
    <property type="term" value="F:hydrolase activity"/>
    <property type="evidence" value="ECO:0007669"/>
    <property type="project" value="UniProtKB-KW"/>
</dbReference>
<dbReference type="AlphaFoldDB" id="A0A066VS39"/>
<keyword evidence="6" id="KW-1185">Reference proteome</keyword>
<comment type="similarity">
    <text evidence="1">Belongs to the type-B carboxylesterase/lipase family.</text>
</comment>
<protein>
    <submittedName>
        <fullName evidence="5">Alpha/beta-hydrolase</fullName>
    </submittedName>
</protein>
<dbReference type="OrthoDB" id="408631at2759"/>
<dbReference type="PANTHER" id="PTHR43142">
    <property type="entry name" value="CARBOXYLIC ESTER HYDROLASE"/>
    <property type="match status" value="1"/>
</dbReference>
<keyword evidence="2 5" id="KW-0378">Hydrolase</keyword>
<sequence length="725" mass="78073">MRKSGSSVASDGVSNGLQYEPDAESEQIGSIISDVIDAVESESDDIDDTDVPTVGTLRSGVRFLYQNDLDWTRAINPANRQPGYLLLTGSMSFEDADNACQALGENLALAPIASLDEGLRRQLTYLSSEGFYTEGQTFWAEGGAIVFSKQQTLSFIPLDGPGSVTGDNGDEPDLPAICTQTAPLSTAELTDNSDQWQLGARSGQLSVLGFRDALSFRFGSVPYADTPRRFERSSPLSKRSGTIQAISNDAALACPQYNGGNWDEDGCLVANIATTWLPSPREQALGKGLRPVFIFIHGGGFRTGSGLDPTFAGGNMASRSDIVVITPNYRLGTLGWLALADSDKVPGNFGLGDIISLLKWVQQHAHSFGGDPHRVTVAGQSSGAQLVQLLLRSPAAKGLFHRAIVQSGRPYDRANQRQEISTAGKTQGSPVVRELGCNPDADDVLDCLRALPPARFLRGRTMSSPVVDNDLIDDAQLDLSPPGSASGFVNRVPVMQGYMRDELASLGSVPPVTALDLATALKDAGISKGNRSIVLDHPQDFKLDLLEKGAQGLAVEVATDILSISRCGQEASLHTMATNNVFPALYGYVFDSKSYQIDWDPHLVCSGSSDLAQLGYHCHSGDLFPVFATLYYWQKPYRVGDLNWIRGITDQWASFIRSANPSPSKSYLAARGYDPPAGIPWAPMRPSSQNIISLGQVQQLKALDQFASQCNVLNRPLTYISSQSR</sequence>
<dbReference type="SUPFAM" id="SSF53474">
    <property type="entry name" value="alpha/beta-Hydrolases"/>
    <property type="match status" value="1"/>
</dbReference>
<feature type="compositionally biased region" description="Polar residues" evidence="3">
    <location>
        <begin position="1"/>
        <end position="17"/>
    </location>
</feature>
<dbReference type="OMA" id="HNGNYGL"/>
<name>A0A066VS39_TILAU</name>
<evidence type="ECO:0000256" key="1">
    <source>
        <dbReference type="ARBA" id="ARBA00005964"/>
    </source>
</evidence>
<gene>
    <name evidence="5" type="ORF">K437DRAFT_278822</name>
</gene>
<dbReference type="Pfam" id="PF00135">
    <property type="entry name" value="COesterase"/>
    <property type="match status" value="1"/>
</dbReference>
<evidence type="ECO:0000259" key="4">
    <source>
        <dbReference type="Pfam" id="PF00135"/>
    </source>
</evidence>
<dbReference type="InterPro" id="IPR019826">
    <property type="entry name" value="Carboxylesterase_B_AS"/>
</dbReference>
<evidence type="ECO:0000256" key="3">
    <source>
        <dbReference type="SAM" id="MobiDB-lite"/>
    </source>
</evidence>
<accession>A0A066VS39</accession>
<dbReference type="InterPro" id="IPR029058">
    <property type="entry name" value="AB_hydrolase_fold"/>
</dbReference>
<dbReference type="InParanoid" id="A0A066VS39"/>
<evidence type="ECO:0000313" key="5">
    <source>
        <dbReference type="EMBL" id="KDN43098.1"/>
    </source>
</evidence>
<evidence type="ECO:0000256" key="2">
    <source>
        <dbReference type="ARBA" id="ARBA00022801"/>
    </source>
</evidence>
<organism evidence="5 6">
    <name type="scientific">Tilletiaria anomala (strain ATCC 24038 / CBS 436.72 / UBC 951)</name>
    <dbReference type="NCBI Taxonomy" id="1037660"/>
    <lineage>
        <taxon>Eukaryota</taxon>
        <taxon>Fungi</taxon>
        <taxon>Dikarya</taxon>
        <taxon>Basidiomycota</taxon>
        <taxon>Ustilaginomycotina</taxon>
        <taxon>Exobasidiomycetes</taxon>
        <taxon>Georgefischeriales</taxon>
        <taxon>Tilletiariaceae</taxon>
        <taxon>Tilletiaria</taxon>
    </lineage>
</organism>
<dbReference type="InterPro" id="IPR002018">
    <property type="entry name" value="CarbesteraseB"/>
</dbReference>
<feature type="domain" description="Carboxylesterase type B" evidence="4">
    <location>
        <begin position="218"/>
        <end position="700"/>
    </location>
</feature>
<dbReference type="RefSeq" id="XP_013242265.1">
    <property type="nucleotide sequence ID" value="XM_013386811.1"/>
</dbReference>
<dbReference type="ESTHER" id="9basi-a0a066vs39">
    <property type="family name" value="Fungal_carboxylesterase_lipase"/>
</dbReference>
<evidence type="ECO:0000313" key="6">
    <source>
        <dbReference type="Proteomes" id="UP000027361"/>
    </source>
</evidence>
<dbReference type="EMBL" id="JMSN01000064">
    <property type="protein sequence ID" value="KDN43098.1"/>
    <property type="molecule type" value="Genomic_DNA"/>
</dbReference>
<dbReference type="PROSITE" id="PS00122">
    <property type="entry name" value="CARBOXYLESTERASE_B_1"/>
    <property type="match status" value="1"/>
</dbReference>
<dbReference type="Gene3D" id="3.40.50.1820">
    <property type="entry name" value="alpha/beta hydrolase"/>
    <property type="match status" value="1"/>
</dbReference>
<proteinExistence type="inferred from homology"/>
<dbReference type="PANTHER" id="PTHR43142:SF3">
    <property type="entry name" value="PUTATIVE (AFU_ORTHOLOGUE AFUA_3G09070)-RELATED"/>
    <property type="match status" value="1"/>
</dbReference>
<reference evidence="5 6" key="1">
    <citation type="submission" date="2014-05" db="EMBL/GenBank/DDBJ databases">
        <title>Draft genome sequence of a rare smut relative, Tilletiaria anomala UBC 951.</title>
        <authorList>
            <consortium name="DOE Joint Genome Institute"/>
            <person name="Toome M."/>
            <person name="Kuo A."/>
            <person name="Henrissat B."/>
            <person name="Lipzen A."/>
            <person name="Tritt A."/>
            <person name="Yoshinaga Y."/>
            <person name="Zane M."/>
            <person name="Barry K."/>
            <person name="Grigoriev I.V."/>
            <person name="Spatafora J.W."/>
            <person name="Aimea M.C."/>
        </authorList>
    </citation>
    <scope>NUCLEOTIDE SEQUENCE [LARGE SCALE GENOMIC DNA]</scope>
    <source>
        <strain evidence="5 6">UBC 951</strain>
    </source>
</reference>
<dbReference type="Proteomes" id="UP000027361">
    <property type="component" value="Unassembled WGS sequence"/>
</dbReference>
<comment type="caution">
    <text evidence="5">The sequence shown here is derived from an EMBL/GenBank/DDBJ whole genome shotgun (WGS) entry which is preliminary data.</text>
</comment>
<dbReference type="STRING" id="1037660.A0A066VS39"/>